<dbReference type="EMBL" id="KB446561">
    <property type="protein sequence ID" value="EME80640.1"/>
    <property type="molecule type" value="Genomic_DNA"/>
</dbReference>
<organism evidence="2 3">
    <name type="scientific">Pseudocercospora fijiensis (strain CIRAD86)</name>
    <name type="common">Black leaf streak disease fungus</name>
    <name type="synonym">Mycosphaerella fijiensis</name>
    <dbReference type="NCBI Taxonomy" id="383855"/>
    <lineage>
        <taxon>Eukaryota</taxon>
        <taxon>Fungi</taxon>
        <taxon>Dikarya</taxon>
        <taxon>Ascomycota</taxon>
        <taxon>Pezizomycotina</taxon>
        <taxon>Dothideomycetes</taxon>
        <taxon>Dothideomycetidae</taxon>
        <taxon>Mycosphaerellales</taxon>
        <taxon>Mycosphaerellaceae</taxon>
        <taxon>Pseudocercospora</taxon>
    </lineage>
</organism>
<accession>M2YSE1</accession>
<name>M2YSE1_PSEFD</name>
<protein>
    <submittedName>
        <fullName evidence="2">Uncharacterized protein</fullName>
    </submittedName>
</protein>
<sequence>MVIWNRKDLGLGRQIRDYILSLYCSMSGSRTFSWGKARKRWSKLTVPREISSPLAHLLFLLLHITIIIHRNNNTPPSPHHPSNHAPNHRQHWVCIVALPTINSKLSPLTLIPVRRTLFMIIAAGSSPVIPTTAVPMPPHSVPFLRPRHGEDPAARTAWQAASISHSSSFKVALADTSPPEHDTTRNGALPRRSHAHRREEAKRMSMADQKINSMV</sequence>
<reference evidence="2 3" key="1">
    <citation type="journal article" date="2012" name="PLoS Pathog.">
        <title>Diverse lifestyles and strategies of plant pathogenesis encoded in the genomes of eighteen Dothideomycetes fungi.</title>
        <authorList>
            <person name="Ohm R.A."/>
            <person name="Feau N."/>
            <person name="Henrissat B."/>
            <person name="Schoch C.L."/>
            <person name="Horwitz B.A."/>
            <person name="Barry K.W."/>
            <person name="Condon B.J."/>
            <person name="Copeland A.C."/>
            <person name="Dhillon B."/>
            <person name="Glaser F."/>
            <person name="Hesse C.N."/>
            <person name="Kosti I."/>
            <person name="LaButti K."/>
            <person name="Lindquist E.A."/>
            <person name="Lucas S."/>
            <person name="Salamov A.A."/>
            <person name="Bradshaw R.E."/>
            <person name="Ciuffetti L."/>
            <person name="Hamelin R.C."/>
            <person name="Kema G.H.J."/>
            <person name="Lawrence C."/>
            <person name="Scott J.A."/>
            <person name="Spatafora J.W."/>
            <person name="Turgeon B.G."/>
            <person name="de Wit P.J.G.M."/>
            <person name="Zhong S."/>
            <person name="Goodwin S.B."/>
            <person name="Grigoriev I.V."/>
        </authorList>
    </citation>
    <scope>NUCLEOTIDE SEQUENCE [LARGE SCALE GENOMIC DNA]</scope>
    <source>
        <strain evidence="2 3">CIRAD86</strain>
    </source>
</reference>
<dbReference type="AlphaFoldDB" id="M2YSE1"/>
<dbReference type="VEuPathDB" id="FungiDB:MYCFIDRAFT_177572"/>
<evidence type="ECO:0000313" key="3">
    <source>
        <dbReference type="Proteomes" id="UP000016932"/>
    </source>
</evidence>
<dbReference type="KEGG" id="pfj:MYCFIDRAFT_177572"/>
<evidence type="ECO:0000313" key="2">
    <source>
        <dbReference type="EMBL" id="EME80640.1"/>
    </source>
</evidence>
<dbReference type="HOGENOM" id="CLU_1283763_0_0_1"/>
<gene>
    <name evidence="2" type="ORF">MYCFIDRAFT_177572</name>
</gene>
<dbReference type="Proteomes" id="UP000016932">
    <property type="component" value="Unassembled WGS sequence"/>
</dbReference>
<dbReference type="RefSeq" id="XP_007929526.1">
    <property type="nucleotide sequence ID" value="XM_007931335.1"/>
</dbReference>
<evidence type="ECO:0000256" key="1">
    <source>
        <dbReference type="SAM" id="MobiDB-lite"/>
    </source>
</evidence>
<keyword evidence="3" id="KW-1185">Reference proteome</keyword>
<feature type="region of interest" description="Disordered" evidence="1">
    <location>
        <begin position="174"/>
        <end position="215"/>
    </location>
</feature>
<proteinExistence type="predicted"/>
<dbReference type="GeneID" id="19333795"/>